<name>A0A3L7K964_9BACI</name>
<evidence type="ECO:0000259" key="2">
    <source>
        <dbReference type="Pfam" id="PF25164"/>
    </source>
</evidence>
<reference evidence="4 5" key="1">
    <citation type="submission" date="2018-10" db="EMBL/GenBank/DDBJ databases">
        <title>Falsibacillus sp. genome draft.</title>
        <authorList>
            <person name="Shi S."/>
        </authorList>
    </citation>
    <scope>NUCLEOTIDE SEQUENCE [LARGE SCALE GENOMIC DNA]</scope>
    <source>
        <strain evidence="4 5">GY 10110</strain>
    </source>
</reference>
<evidence type="ECO:0008006" key="6">
    <source>
        <dbReference type="Google" id="ProtNLM"/>
    </source>
</evidence>
<evidence type="ECO:0000259" key="1">
    <source>
        <dbReference type="Pfam" id="PF06054"/>
    </source>
</evidence>
<dbReference type="AlphaFoldDB" id="A0A3L7K964"/>
<accession>A0A3L7K964</accession>
<dbReference type="Pfam" id="PF25166">
    <property type="entry name" value="CoiA_C"/>
    <property type="match status" value="1"/>
</dbReference>
<dbReference type="EMBL" id="RCVZ01000002">
    <property type="protein sequence ID" value="RLQ97182.1"/>
    <property type="molecule type" value="Genomic_DNA"/>
</dbReference>
<comment type="caution">
    <text evidence="4">The sequence shown here is derived from an EMBL/GenBank/DDBJ whole genome shotgun (WGS) entry which is preliminary data.</text>
</comment>
<feature type="domain" description="Competence protein CoiA nuclease-like" evidence="1">
    <location>
        <begin position="86"/>
        <end position="243"/>
    </location>
</feature>
<feature type="domain" description="Competence protein CoiA C-terminal" evidence="3">
    <location>
        <begin position="252"/>
        <end position="398"/>
    </location>
</feature>
<dbReference type="InterPro" id="IPR021176">
    <property type="entry name" value="Competence-induced_CoiA"/>
</dbReference>
<sequence>MFFAGNSNVLWNIWEGGENVLTAVNQIGEVFSLVHGFPKEELRSIRKEMNFYCPHCHERVHMRVGNIKFPHFSHMPNSSCSFSEGESKVHLQGKLDLYNWLTSHRGVHAELEPYLPAIGQRPDILFQWEDRIYSLEYQCSAIPIEDMVNRTKGYISADIHPIWILGPVFEKIYGASPSVNQLSAFQWSFFQHMQDSGLYLLSYCPQKKSLLHLSRPFPISSKKIYSVITTLPLHQLHPSQLSSIQTKQLKIPLSHWLMEKARWAGQRMRFSRKYKDPFLQCVYNSGKNLLVMSPQIGLPVPSMYTMAVHPIEWQFFVWYDNIRFKREGECISAKGCTAMIEERIKQGCLKKRCLPLLKIDHSRDMVIQYLDLLCSLGYMKRLSPERYLLLKPFLFEQNMLKSLDFEKKFYLENLMKINGQFNRMIHIF</sequence>
<gene>
    <name evidence="4" type="ORF">D9X91_03245</name>
</gene>
<dbReference type="PIRSF" id="PIRSF007487">
    <property type="entry name" value="Competence-induced_CoiA_bac"/>
    <property type="match status" value="1"/>
</dbReference>
<dbReference type="Proteomes" id="UP000276770">
    <property type="component" value="Unassembled WGS sequence"/>
</dbReference>
<dbReference type="InterPro" id="IPR057252">
    <property type="entry name" value="CoiA_C"/>
</dbReference>
<protein>
    <recommendedName>
        <fullName evidence="6">Competence protein CoiA</fullName>
    </recommendedName>
</protein>
<proteinExistence type="predicted"/>
<dbReference type="InterPro" id="IPR010330">
    <property type="entry name" value="CoiA_nuc"/>
</dbReference>
<evidence type="ECO:0000313" key="5">
    <source>
        <dbReference type="Proteomes" id="UP000276770"/>
    </source>
</evidence>
<dbReference type="Pfam" id="PF25164">
    <property type="entry name" value="CoiA_N"/>
    <property type="match status" value="1"/>
</dbReference>
<keyword evidence="5" id="KW-1185">Reference proteome</keyword>
<evidence type="ECO:0000313" key="4">
    <source>
        <dbReference type="EMBL" id="RLQ97182.1"/>
    </source>
</evidence>
<feature type="domain" description="Competence protein CoiA-like N-terminal" evidence="2">
    <location>
        <begin position="36"/>
        <end position="83"/>
    </location>
</feature>
<dbReference type="Pfam" id="PF06054">
    <property type="entry name" value="CoiA_nuc"/>
    <property type="match status" value="1"/>
</dbReference>
<organism evidence="4 5">
    <name type="scientific">Falsibacillus albus</name>
    <dbReference type="NCBI Taxonomy" id="2478915"/>
    <lineage>
        <taxon>Bacteria</taxon>
        <taxon>Bacillati</taxon>
        <taxon>Bacillota</taxon>
        <taxon>Bacilli</taxon>
        <taxon>Bacillales</taxon>
        <taxon>Bacillaceae</taxon>
        <taxon>Falsibacillus</taxon>
    </lineage>
</organism>
<evidence type="ECO:0000259" key="3">
    <source>
        <dbReference type="Pfam" id="PF25166"/>
    </source>
</evidence>
<dbReference type="InterPro" id="IPR057253">
    <property type="entry name" value="CoiA-like_N"/>
</dbReference>